<dbReference type="Proteomes" id="UP000783934">
    <property type="component" value="Unassembled WGS sequence"/>
</dbReference>
<feature type="region of interest" description="C-terminal hotdog fold" evidence="6">
    <location>
        <begin position="1022"/>
        <end position="1169"/>
    </location>
</feature>
<protein>
    <submittedName>
        <fullName evidence="10">Acyl transferase domain-containing protein/NADPH:quinone reductase-like Zn-dependent oxidoreductase/acyl carrier protein</fullName>
    </submittedName>
</protein>
<evidence type="ECO:0000256" key="1">
    <source>
        <dbReference type="ARBA" id="ARBA00022450"/>
    </source>
</evidence>
<dbReference type="InterPro" id="IPR020841">
    <property type="entry name" value="PKS_Beta-ketoAc_synthase_dom"/>
</dbReference>
<dbReference type="InterPro" id="IPR049552">
    <property type="entry name" value="PKS_DH_N"/>
</dbReference>
<proteinExistence type="predicted"/>
<dbReference type="Gene3D" id="3.30.70.3290">
    <property type="match status" value="1"/>
</dbReference>
<dbReference type="InterPro" id="IPR014043">
    <property type="entry name" value="Acyl_transferase_dom"/>
</dbReference>
<dbReference type="SMART" id="SM00826">
    <property type="entry name" value="PKS_DH"/>
    <property type="match status" value="1"/>
</dbReference>
<dbReference type="InterPro" id="IPR018201">
    <property type="entry name" value="Ketoacyl_synth_AS"/>
</dbReference>
<keyword evidence="1" id="KW-0596">Phosphopantetheine</keyword>
<keyword evidence="2" id="KW-0597">Phosphoprotein</keyword>
<dbReference type="PANTHER" id="PTHR43775:SF37">
    <property type="entry name" value="SI:DKEY-61P9.11"/>
    <property type="match status" value="1"/>
</dbReference>
<dbReference type="InterPro" id="IPR020806">
    <property type="entry name" value="PKS_PP-bd"/>
</dbReference>
<dbReference type="SUPFAM" id="SSF50129">
    <property type="entry name" value="GroES-like"/>
    <property type="match status" value="1"/>
</dbReference>
<dbReference type="Gene3D" id="3.90.180.10">
    <property type="entry name" value="Medium-chain alcohol dehydrogenases, catalytic domain"/>
    <property type="match status" value="1"/>
</dbReference>
<feature type="active site" description="Proton donor; for dehydratase activity" evidence="6">
    <location>
        <position position="1084"/>
    </location>
</feature>
<evidence type="ECO:0000256" key="4">
    <source>
        <dbReference type="ARBA" id="ARBA00023268"/>
    </source>
</evidence>
<dbReference type="InterPro" id="IPR014030">
    <property type="entry name" value="Ketoacyl_synth_N"/>
</dbReference>
<dbReference type="InterPro" id="IPR013154">
    <property type="entry name" value="ADH-like_N"/>
</dbReference>
<dbReference type="PROSITE" id="PS00606">
    <property type="entry name" value="KS3_1"/>
    <property type="match status" value="1"/>
</dbReference>
<dbReference type="InterPro" id="IPR020807">
    <property type="entry name" value="PKS_DH"/>
</dbReference>
<dbReference type="InterPro" id="IPR049551">
    <property type="entry name" value="PKS_DH_C"/>
</dbReference>
<dbReference type="CDD" id="cd00833">
    <property type="entry name" value="PKS"/>
    <property type="match status" value="1"/>
</dbReference>
<dbReference type="Gene3D" id="3.40.50.150">
    <property type="entry name" value="Vaccinia Virus protein VP39"/>
    <property type="match status" value="1"/>
</dbReference>
<dbReference type="SUPFAM" id="SSF53901">
    <property type="entry name" value="Thiolase-like"/>
    <property type="match status" value="1"/>
</dbReference>
<organism evidence="10 11">
    <name type="scientific">Paenalcaligenes hominis</name>
    <dbReference type="NCBI Taxonomy" id="643674"/>
    <lineage>
        <taxon>Bacteria</taxon>
        <taxon>Pseudomonadati</taxon>
        <taxon>Pseudomonadota</taxon>
        <taxon>Betaproteobacteria</taxon>
        <taxon>Burkholderiales</taxon>
        <taxon>Alcaligenaceae</taxon>
        <taxon>Paenalcaligenes</taxon>
    </lineage>
</organism>
<dbReference type="SUPFAM" id="SSF52151">
    <property type="entry name" value="FabD/lysophospholipase-like"/>
    <property type="match status" value="1"/>
</dbReference>
<dbReference type="Pfam" id="PF00698">
    <property type="entry name" value="Acyl_transf_1"/>
    <property type="match status" value="1"/>
</dbReference>
<dbReference type="PANTHER" id="PTHR43775">
    <property type="entry name" value="FATTY ACID SYNTHASE"/>
    <property type="match status" value="1"/>
</dbReference>
<dbReference type="InterPro" id="IPR032821">
    <property type="entry name" value="PKS_assoc"/>
</dbReference>
<dbReference type="InterPro" id="IPR057326">
    <property type="entry name" value="KR_dom"/>
</dbReference>
<dbReference type="PROSITE" id="PS52004">
    <property type="entry name" value="KS3_2"/>
    <property type="match status" value="1"/>
</dbReference>
<evidence type="ECO:0000256" key="6">
    <source>
        <dbReference type="PROSITE-ProRule" id="PRU01363"/>
    </source>
</evidence>
<evidence type="ECO:0000259" key="7">
    <source>
        <dbReference type="PROSITE" id="PS50075"/>
    </source>
</evidence>
<dbReference type="Gene3D" id="3.40.366.10">
    <property type="entry name" value="Malonyl-Coenzyme A Acyl Carrier Protein, domain 2"/>
    <property type="match status" value="1"/>
</dbReference>
<dbReference type="Pfam" id="PF00550">
    <property type="entry name" value="PP-binding"/>
    <property type="match status" value="1"/>
</dbReference>
<dbReference type="InterPro" id="IPR016035">
    <property type="entry name" value="Acyl_Trfase/lysoPLipase"/>
</dbReference>
<dbReference type="PROSITE" id="PS50075">
    <property type="entry name" value="CARRIER"/>
    <property type="match status" value="1"/>
</dbReference>
<dbReference type="Pfam" id="PF08240">
    <property type="entry name" value="ADH_N"/>
    <property type="match status" value="1"/>
</dbReference>
<dbReference type="Pfam" id="PF13602">
    <property type="entry name" value="ADH_zinc_N_2"/>
    <property type="match status" value="1"/>
</dbReference>
<dbReference type="SMART" id="SM00823">
    <property type="entry name" value="PKS_PP"/>
    <property type="match status" value="1"/>
</dbReference>
<name>A0ABX0WLS4_9BURK</name>
<dbReference type="InterPro" id="IPR009081">
    <property type="entry name" value="PP-bd_ACP"/>
</dbReference>
<dbReference type="InterPro" id="IPR020843">
    <property type="entry name" value="ER"/>
</dbReference>
<dbReference type="SUPFAM" id="SSF53335">
    <property type="entry name" value="S-adenosyl-L-methionine-dependent methyltransferases"/>
    <property type="match status" value="1"/>
</dbReference>
<dbReference type="SMART" id="SM01294">
    <property type="entry name" value="PKS_PP_betabranch"/>
    <property type="match status" value="1"/>
</dbReference>
<dbReference type="InterPro" id="IPR050091">
    <property type="entry name" value="PKS_NRPS_Biosynth_Enz"/>
</dbReference>
<keyword evidence="11" id="KW-1185">Reference proteome</keyword>
<dbReference type="Pfam" id="PF21089">
    <property type="entry name" value="PKS_DH_N"/>
    <property type="match status" value="1"/>
</dbReference>
<feature type="domain" description="Ketosynthase family 3 (KS3)" evidence="8">
    <location>
        <begin position="2"/>
        <end position="423"/>
    </location>
</feature>
<keyword evidence="4" id="KW-0511">Multifunctional enzyme</keyword>
<dbReference type="InterPro" id="IPR016036">
    <property type="entry name" value="Malonyl_transacylase_ACP-bd"/>
</dbReference>
<feature type="active site" description="Proton acceptor; for dehydratase activity" evidence="6">
    <location>
        <position position="919"/>
    </location>
</feature>
<dbReference type="InterPro" id="IPR049900">
    <property type="entry name" value="PKS_mFAS_DH"/>
</dbReference>
<evidence type="ECO:0000259" key="9">
    <source>
        <dbReference type="PROSITE" id="PS52019"/>
    </source>
</evidence>
<dbReference type="Pfam" id="PF08659">
    <property type="entry name" value="KR"/>
    <property type="match status" value="1"/>
</dbReference>
<dbReference type="InterPro" id="IPR029063">
    <property type="entry name" value="SAM-dependent_MTases_sf"/>
</dbReference>
<evidence type="ECO:0000259" key="8">
    <source>
        <dbReference type="PROSITE" id="PS52004"/>
    </source>
</evidence>
<evidence type="ECO:0000256" key="2">
    <source>
        <dbReference type="ARBA" id="ARBA00022553"/>
    </source>
</evidence>
<dbReference type="EMBL" id="JAATIZ010000001">
    <property type="protein sequence ID" value="NJB64180.1"/>
    <property type="molecule type" value="Genomic_DNA"/>
</dbReference>
<reference evidence="10 11" key="1">
    <citation type="submission" date="2020-03" db="EMBL/GenBank/DDBJ databases">
        <title>Genomic Encyclopedia of Type Strains, Phase IV (KMG-IV): sequencing the most valuable type-strain genomes for metagenomic binning, comparative biology and taxonomic classification.</title>
        <authorList>
            <person name="Goeker M."/>
        </authorList>
    </citation>
    <scope>NUCLEOTIDE SEQUENCE [LARGE SCALE GENOMIC DNA]</scope>
    <source>
        <strain evidence="10 11">DSM 26613</strain>
    </source>
</reference>
<feature type="domain" description="Carrier" evidence="7">
    <location>
        <begin position="2368"/>
        <end position="2445"/>
    </location>
</feature>
<feature type="region of interest" description="N-terminal hotdog fold" evidence="6">
    <location>
        <begin position="887"/>
        <end position="1009"/>
    </location>
</feature>
<dbReference type="SMART" id="SM00829">
    <property type="entry name" value="PKS_ER"/>
    <property type="match status" value="1"/>
</dbReference>
<keyword evidence="3" id="KW-0808">Transferase</keyword>
<dbReference type="SMART" id="SM00825">
    <property type="entry name" value="PKS_KS"/>
    <property type="match status" value="1"/>
</dbReference>
<dbReference type="SMART" id="SM00822">
    <property type="entry name" value="PKS_KR"/>
    <property type="match status" value="1"/>
</dbReference>
<dbReference type="InterPro" id="IPR001227">
    <property type="entry name" value="Ac_transferase_dom_sf"/>
</dbReference>
<gene>
    <name evidence="10" type="ORF">GGR41_000401</name>
</gene>
<dbReference type="PROSITE" id="PS52019">
    <property type="entry name" value="PKS_MFAS_DH"/>
    <property type="match status" value="1"/>
</dbReference>
<dbReference type="InterPro" id="IPR036291">
    <property type="entry name" value="NAD(P)-bd_dom_sf"/>
</dbReference>
<evidence type="ECO:0000256" key="3">
    <source>
        <dbReference type="ARBA" id="ARBA00022679"/>
    </source>
</evidence>
<dbReference type="SUPFAM" id="SSF51735">
    <property type="entry name" value="NAD(P)-binding Rossmann-fold domains"/>
    <property type="match status" value="3"/>
</dbReference>
<dbReference type="InterPro" id="IPR036736">
    <property type="entry name" value="ACP-like_sf"/>
</dbReference>
<dbReference type="SMART" id="SM00827">
    <property type="entry name" value="PKS_AT"/>
    <property type="match status" value="1"/>
</dbReference>
<dbReference type="Pfam" id="PF02801">
    <property type="entry name" value="Ketoacyl-synt_C"/>
    <property type="match status" value="1"/>
</dbReference>
<dbReference type="Pfam" id="PF14765">
    <property type="entry name" value="PS-DH"/>
    <property type="match status" value="1"/>
</dbReference>
<evidence type="ECO:0000256" key="5">
    <source>
        <dbReference type="ARBA" id="ARBA00023315"/>
    </source>
</evidence>
<dbReference type="Gene3D" id="1.10.1200.10">
    <property type="entry name" value="ACP-like"/>
    <property type="match status" value="1"/>
</dbReference>
<dbReference type="Pfam" id="PF00109">
    <property type="entry name" value="ketoacyl-synt"/>
    <property type="match status" value="1"/>
</dbReference>
<dbReference type="Gene3D" id="3.10.129.110">
    <property type="entry name" value="Polyketide synthase dehydratase"/>
    <property type="match status" value="1"/>
</dbReference>
<accession>A0ABX0WLS4</accession>
<evidence type="ECO:0000313" key="10">
    <source>
        <dbReference type="EMBL" id="NJB64180.1"/>
    </source>
</evidence>
<feature type="domain" description="PKS/mFAS DH" evidence="9">
    <location>
        <begin position="887"/>
        <end position="1169"/>
    </location>
</feature>
<dbReference type="InterPro" id="IPR011032">
    <property type="entry name" value="GroES-like_sf"/>
</dbReference>
<dbReference type="Gene3D" id="3.40.50.720">
    <property type="entry name" value="NAD(P)-binding Rossmann-like Domain"/>
    <property type="match status" value="3"/>
</dbReference>
<dbReference type="RefSeq" id="WP_167660415.1">
    <property type="nucleotide sequence ID" value="NZ_BMCQ01000009.1"/>
</dbReference>
<dbReference type="Gene3D" id="3.40.47.10">
    <property type="match status" value="1"/>
</dbReference>
<dbReference type="InterPro" id="IPR014031">
    <property type="entry name" value="Ketoacyl_synth_C"/>
</dbReference>
<evidence type="ECO:0000313" key="11">
    <source>
        <dbReference type="Proteomes" id="UP000783934"/>
    </source>
</evidence>
<dbReference type="InterPro" id="IPR013968">
    <property type="entry name" value="PKS_KR"/>
</dbReference>
<dbReference type="InterPro" id="IPR016039">
    <property type="entry name" value="Thiolase-like"/>
</dbReference>
<comment type="caution">
    <text evidence="10">The sequence shown here is derived from an EMBL/GenBank/DDBJ whole genome shotgun (WGS) entry which is preliminary data.</text>
</comment>
<dbReference type="Pfam" id="PF16197">
    <property type="entry name" value="KAsynt_C_assoc"/>
    <property type="match status" value="1"/>
</dbReference>
<keyword evidence="5" id="KW-0012">Acyltransferase</keyword>
<dbReference type="CDD" id="cd05195">
    <property type="entry name" value="enoyl_red"/>
    <property type="match status" value="1"/>
</dbReference>
<dbReference type="SUPFAM" id="SSF55048">
    <property type="entry name" value="Probable ACP-binding domain of malonyl-CoA ACP transacylase"/>
    <property type="match status" value="1"/>
</dbReference>
<sequence>MVKKVAVIGFSFRLPQQTNQKNYWDKLLAGLDLVTHVAPDRWSFDTYLHPSKQNPGTSYTMAAGSLGDISQFDAQFFGISPREAELMDPQQRVLLHLAWEAIEHAGIAPSALRGRDVGVYVGLSSSDYAYRMADDIQAVDSSTATGNTASIAANRLSYALDLRGPSMSLDTACSSSLVAFHQACLSIRSGETNMALAGGISLHLHPYGFVGFSKASMLSPTGRCQVFDASGDGYVRSEGGGLFLLKDYDQAIADGDRILAVVVNSGVNTDGHKQGITVPNHLSQAQLIQRTMNAVGLNADDLHYVEAHGTGTAIGDPIETRALGIALGQDRAQPLPIGSVKSNMGHLETASGAAGLIKLLYAFKHRQVPATIGIKELNPHIDFVDLNLEVNQSPLSLPVDQTLRMSINSFGFGGSNAHIILESAPPTCEPQPVVTTQPLPLLLSAKSAESLHSYANELADFIENEGHTNLYDVAYQLYKRRELHPQRTVLWAQTPAQALDQLRAFSQKQANWAPVVAQPLTKGDQPVFVFSGNGSQWEGMGRALLEHPVFLKAIQSIDTHFAKYSTLSLERTLRDTEKTGQYAHTDVAQPALFAFQVGLVALFEHYGVRPAAVIGHSVGEVAAAWACGALSLEQAVQVIFERSRLQETTKGQGQMTAVNVSADQMLALIAEHQLHHQISLAGANSSTGCTIAGPSAALDQFEPQLKAQGIRFKRLDLDYAFHSPAMDPIRTELLQRLADLKPQASRIPMYSVVKGKVIDGQTLDATYWWDNIREPVLFEPAIQSLVADQFDLYIEIGPHPVLRNYVQQACRDADLTAQTLMLCQRHKEQLEKVQQRIVEVKLLAPTPDFDAAFPCVGQFVDLPHYAWELESYWHPVTPEAYDLIHRHKLHPLLGYAQPQQDHAWENQLDTLLYPYLGEHVVGDAVLLPGAAFLEIALAAAKEHYQSHHIALENLTISAPLVLQEQPAKKVRVQIDETDGRLVLRSKTLAQDESWTEHAQARVVQAANHHWQHSDPLHLPERAADFSGAEHYALTQQVGLNYGPHFSAIQQGWHLDEQTILSELQGDDYVAQDLAQYLLHPGLVDSCFQSIIHLLVDHPLFGKGVAFVPVQLEHAYVRTDLGRIRYARTQFLRLNPHSLCANFDFYNADGIHLAHLSEVRFRTARLQSAEPIELSYLDYQLSPRPLTHTQAQFKTDALAQHLQHSFDVIASSANYERVATEIDPLLNSLADLYSKEAVWQYHQQHPINRAALAQLQHEQPERHAMLALMLLRLEQTEEVAWHNDELQITAPELNPNDVWFELSRDYSDAFALFLVVARVGMHLHEALVGQHQLHTLRGATVSQPKLIEASLGAHQPLALQHQLALHLQQQSQQLPAGQRLRIVEIAQQQPWFAEQALHELDANQCDYTFWDTHNDALEKAQSLQHEYPALHCDVLQADALPTAGFDVVLISGDFDSIQQADLALLAAEHALVDDGTLMVFSLHASYWHSFIHLDQPQQGLLPQAYWQQRLAHSYFNVQHTLELDENAPSAYCLLATKTASATPTETTTEATAAQQWYVLADTPTGVALAEQLTQHLGAEHVICRTHWDLDALQPDQTIIYLGGLQNESAPALDVQQQRCAQLAQLVQQHPYQNQALWVVCTNATPYAVAPLSAQSSRLSQLNDASTWGFVRTLMNESDRLQVKAVDFAWLDSTEAIEQTAHWLHDELIAQSKEQEVVYSATGQRYAPRLQLVEAPNANKNTDHQSVRLEFSYPGQLRNLRWQQVSLPALQDQDIKVRIHATGLNFRDVMYTLGMLSDEAVEHGFAGASLGLEFAGVVESVGTGVTDYKPGDRVVGFGSHSFGTYSISSSSAMAPLPDFIQYEAAATIPSTFFTVYYALKHLAHLEAGERVLIHGAAGGVGIAAIQLATYLGAEIYATASSPEKRDFLRLMGVKHIYDSRSLAFADDILHDTEGEGVDVVLNSLAGEAVNRNLQVLRPFGRFLELGKRDFYQNSRIGLRPFRNNISYFGIDADQLMQAKPALTQRLFREVMSLMADGQLAPLPYQAFDANHIVDAFRYMQQARQIGKIVVTYEQPLRHVHAPALTSTLQLRADATYVITGGLGGFGLRTAQWLVEKGAQHLLLLSRRGASSEEATQALADFKAQGINAQALACDVTQATDVAAAFAYAAAHLPPIKGIIHAATVIDDALIMNLSEEQIRRVLEPKIKGAWHLHEHSLQLAEPLDLFVVYSSATTLFGNLGQSNYVAANHWLEALMGLRLQQGLAATNVRWGAIDDVGFLARHNQIKDALKDRMGGAALPAALALEALEAMLVHQRSHLGVMELDWNALDRFLPTASSPKFSAMAHLASESEHDGQRENWSELLATLSPEALQEHVTQIIKSEVSEILRLPVPRIDAQQSIYDMGLDSLLGVELVLALENRFGVRIPVMSLSESPTIERLSLKLIDLLQGTHTESGLSDNIQQIVAQHNIDVSAEAIAEAAQQLESDLQQPQSRLLH</sequence>
<dbReference type="SUPFAM" id="SSF47336">
    <property type="entry name" value="ACP-like"/>
    <property type="match status" value="1"/>
</dbReference>
<dbReference type="InterPro" id="IPR042104">
    <property type="entry name" value="PKS_dehydratase_sf"/>
</dbReference>